<dbReference type="Pfam" id="PF11964">
    <property type="entry name" value="SpoIIAA-like"/>
    <property type="match status" value="1"/>
</dbReference>
<name>A0ABS5V7G6_9GAMM</name>
<proteinExistence type="predicted"/>
<gene>
    <name evidence="1" type="ORF">KJI95_13875</name>
</gene>
<organism evidence="1 2">
    <name type="scientific">Shewanella jiangmenensis</name>
    <dbReference type="NCBI Taxonomy" id="2837387"/>
    <lineage>
        <taxon>Bacteria</taxon>
        <taxon>Pseudomonadati</taxon>
        <taxon>Pseudomonadota</taxon>
        <taxon>Gammaproteobacteria</taxon>
        <taxon>Alteromonadales</taxon>
        <taxon>Shewanellaceae</taxon>
        <taxon>Shewanella</taxon>
    </lineage>
</organism>
<evidence type="ECO:0000313" key="1">
    <source>
        <dbReference type="EMBL" id="MBT1445606.1"/>
    </source>
</evidence>
<accession>A0ABS5V7G6</accession>
<dbReference type="InterPro" id="IPR036513">
    <property type="entry name" value="STAS_dom_sf"/>
</dbReference>
<dbReference type="InterPro" id="IPR038396">
    <property type="entry name" value="SpoIIAA-like_sf"/>
</dbReference>
<dbReference type="Gene3D" id="3.40.50.10600">
    <property type="entry name" value="SpoIIaa-like domains"/>
    <property type="match status" value="1"/>
</dbReference>
<evidence type="ECO:0000313" key="2">
    <source>
        <dbReference type="Proteomes" id="UP001195903"/>
    </source>
</evidence>
<dbReference type="InterPro" id="IPR021866">
    <property type="entry name" value="SpoIIAA-like"/>
</dbReference>
<dbReference type="SUPFAM" id="SSF52091">
    <property type="entry name" value="SpoIIaa-like"/>
    <property type="match status" value="1"/>
</dbReference>
<sequence length="122" mass="13876">MISVQTGFEHDTLAVKASGLIVPEDFSDVLLPELELRLKDHASVRLWYEIDPECRGMRLSALWQDFLIGLFHLSDFQRVAIITDKSHFSRIGDFIALLMPCPVRVFSSKDDANARAWLSDGR</sequence>
<reference evidence="1 2" key="1">
    <citation type="submission" date="2021-05" db="EMBL/GenBank/DDBJ databases">
        <title>Shewanella sp. JM162201.</title>
        <authorList>
            <person name="Xu S."/>
            <person name="Li A."/>
        </authorList>
    </citation>
    <scope>NUCLEOTIDE SEQUENCE [LARGE SCALE GENOMIC DNA]</scope>
    <source>
        <strain evidence="1 2">JM162201</strain>
    </source>
</reference>
<keyword evidence="2" id="KW-1185">Reference proteome</keyword>
<dbReference type="Proteomes" id="UP001195903">
    <property type="component" value="Unassembled WGS sequence"/>
</dbReference>
<dbReference type="RefSeq" id="WP_214507798.1">
    <property type="nucleotide sequence ID" value="NZ_JAHEPS010000005.1"/>
</dbReference>
<protein>
    <submittedName>
        <fullName evidence="1">STAS/SEC14 domain-containing protein</fullName>
    </submittedName>
</protein>
<comment type="caution">
    <text evidence="1">The sequence shown here is derived from an EMBL/GenBank/DDBJ whole genome shotgun (WGS) entry which is preliminary data.</text>
</comment>
<dbReference type="EMBL" id="JAHEPS010000005">
    <property type="protein sequence ID" value="MBT1445606.1"/>
    <property type="molecule type" value="Genomic_DNA"/>
</dbReference>